<keyword evidence="1" id="KW-0812">Transmembrane</keyword>
<protein>
    <submittedName>
        <fullName evidence="2">Uncharacterized protein</fullName>
    </submittedName>
</protein>
<comment type="caution">
    <text evidence="2">The sequence shown here is derived from an EMBL/GenBank/DDBJ whole genome shotgun (WGS) entry which is preliminary data.</text>
</comment>
<organism evidence="2 3">
    <name type="scientific">Paracoccus aurantiacus</name>
    <dbReference type="NCBI Taxonomy" id="2599412"/>
    <lineage>
        <taxon>Bacteria</taxon>
        <taxon>Pseudomonadati</taxon>
        <taxon>Pseudomonadota</taxon>
        <taxon>Alphaproteobacteria</taxon>
        <taxon>Rhodobacterales</taxon>
        <taxon>Paracoccaceae</taxon>
        <taxon>Paracoccus</taxon>
    </lineage>
</organism>
<reference evidence="2 3" key="1">
    <citation type="submission" date="2019-08" db="EMBL/GenBank/DDBJ databases">
        <authorList>
            <person name="Ye J."/>
        </authorList>
    </citation>
    <scope>NUCLEOTIDE SEQUENCE [LARGE SCALE GENOMIC DNA]</scope>
    <source>
        <strain evidence="2 3">TK008</strain>
    </source>
</reference>
<evidence type="ECO:0000313" key="2">
    <source>
        <dbReference type="EMBL" id="TXB70939.1"/>
    </source>
</evidence>
<feature type="transmembrane region" description="Helical" evidence="1">
    <location>
        <begin position="526"/>
        <end position="546"/>
    </location>
</feature>
<feature type="transmembrane region" description="Helical" evidence="1">
    <location>
        <begin position="405"/>
        <end position="430"/>
    </location>
</feature>
<sequence length="601" mass="67953">MNWAYWMACLAGAVVLAVQALEQFRKRGDNTAFERFTILRGVEITSLCTFGERLRGALFYIISYLVIYVFLLASEMGLELFLSLTGERAGPTGARFLDDESLVVDGIDFGKPFYLAAIITVVMATGVLAPLERVIRDIAHRAANIPNGVFKIAEELDQFFEADQSGLKPSRQERRLLLDEFEQKFPRGKNWEATVDLTELHTALTQIDVLHSAVIGIGRYRLFSTATSGPLSALHSELKLAHEKVRSDLSALDTSDAEAQARFHQTAAELSDNMKAIFAVQFIRNGRSLAALPLKPLTSRDKMFSELNGKLRKHHEKNTDALVGATLICAVGTFLFSALVILAYHWVNPGDWPYRFTRSLIVESVQLALTMTLLCCAVGYFSLMIREIRTEQGSWVKWALRKPPLWRLIITSILPSFVAMLFVGLLLLLIDFAFGNLRTSTQMRDFLTANWRYILFFWPLGMCASVGVLIATDQHLRLPAKKTVLWTLTCILPLALIALTCVLVAVPNNTGSEGWMSFLWTVRETLYHVVPITIFLLGYAGLLEFWEDEEDNRKASESVRAVSRKWPARSRSRKWSVWARGRLWPVWARSRKWPARSRGRK</sequence>
<feature type="transmembrane region" description="Helical" evidence="1">
    <location>
        <begin position="113"/>
        <end position="131"/>
    </location>
</feature>
<keyword evidence="3" id="KW-1185">Reference proteome</keyword>
<dbReference type="OrthoDB" id="7857051at2"/>
<gene>
    <name evidence="2" type="ORF">FQV27_03585</name>
</gene>
<feature type="transmembrane region" description="Helical" evidence="1">
    <location>
        <begin position="450"/>
        <end position="472"/>
    </location>
</feature>
<keyword evidence="1" id="KW-1133">Transmembrane helix</keyword>
<feature type="transmembrane region" description="Helical" evidence="1">
    <location>
        <begin position="367"/>
        <end position="385"/>
    </location>
</feature>
<feature type="transmembrane region" description="Helical" evidence="1">
    <location>
        <begin position="321"/>
        <end position="347"/>
    </location>
</feature>
<evidence type="ECO:0000256" key="1">
    <source>
        <dbReference type="SAM" id="Phobius"/>
    </source>
</evidence>
<dbReference type="Proteomes" id="UP000321562">
    <property type="component" value="Unassembled WGS sequence"/>
</dbReference>
<feature type="transmembrane region" description="Helical" evidence="1">
    <location>
        <begin position="484"/>
        <end position="506"/>
    </location>
</feature>
<dbReference type="EMBL" id="VOPL01000001">
    <property type="protein sequence ID" value="TXB70939.1"/>
    <property type="molecule type" value="Genomic_DNA"/>
</dbReference>
<keyword evidence="1" id="KW-0472">Membrane</keyword>
<feature type="transmembrane region" description="Helical" evidence="1">
    <location>
        <begin position="57"/>
        <end position="74"/>
    </location>
</feature>
<accession>A0A5C6S7V4</accession>
<name>A0A5C6S7V4_9RHOB</name>
<dbReference type="AlphaFoldDB" id="A0A5C6S7V4"/>
<proteinExistence type="predicted"/>
<dbReference type="RefSeq" id="WP_147096422.1">
    <property type="nucleotide sequence ID" value="NZ_JBHUFH010000002.1"/>
</dbReference>
<evidence type="ECO:0000313" key="3">
    <source>
        <dbReference type="Proteomes" id="UP000321562"/>
    </source>
</evidence>